<comment type="function">
    <text evidence="1">Required for translation of the mitochondrial OLI1 transcript coding for the mitochondrial ATP synthase subunit 9.</text>
</comment>
<organism evidence="9">
    <name type="scientific">Candida tenuis (strain ATCC 10573 / BCRC 21748 / CBS 615 / JCM 9827 / NBRC 10315 / NRRL Y-1498 / VKM Y-70)</name>
    <name type="common">Yeast</name>
    <name type="synonym">Yamadazyma tenuis</name>
    <dbReference type="NCBI Taxonomy" id="590646"/>
    <lineage>
        <taxon>Eukaryota</taxon>
        <taxon>Fungi</taxon>
        <taxon>Dikarya</taxon>
        <taxon>Ascomycota</taxon>
        <taxon>Saccharomycotina</taxon>
        <taxon>Pichiomycetes</taxon>
        <taxon>Debaryomycetaceae</taxon>
        <taxon>Yamadazyma</taxon>
    </lineage>
</organism>
<dbReference type="AlphaFoldDB" id="G3B4S1"/>
<evidence type="ECO:0000256" key="2">
    <source>
        <dbReference type="ARBA" id="ARBA00004173"/>
    </source>
</evidence>
<dbReference type="KEGG" id="cten:18247162"/>
<accession>G3B4S1</accession>
<evidence type="ECO:0000256" key="4">
    <source>
        <dbReference type="ARBA" id="ARBA00011657"/>
    </source>
</evidence>
<evidence type="ECO:0000256" key="6">
    <source>
        <dbReference type="ARBA" id="ARBA00022946"/>
    </source>
</evidence>
<reference evidence="8 9" key="1">
    <citation type="journal article" date="2011" name="Proc. Natl. Acad. Sci. U.S.A.">
        <title>Comparative genomics of xylose-fermenting fungi for enhanced biofuel production.</title>
        <authorList>
            <person name="Wohlbach D.J."/>
            <person name="Kuo A."/>
            <person name="Sato T.K."/>
            <person name="Potts K.M."/>
            <person name="Salamov A.A."/>
            <person name="LaButti K.M."/>
            <person name="Sun H."/>
            <person name="Clum A."/>
            <person name="Pangilinan J.L."/>
            <person name="Lindquist E.A."/>
            <person name="Lucas S."/>
            <person name="Lapidus A."/>
            <person name="Jin M."/>
            <person name="Gunawan C."/>
            <person name="Balan V."/>
            <person name="Dale B.E."/>
            <person name="Jeffries T.W."/>
            <person name="Zinkel R."/>
            <person name="Barry K.W."/>
            <person name="Grigoriev I.V."/>
            <person name="Gasch A.P."/>
        </authorList>
    </citation>
    <scope>NUCLEOTIDE SEQUENCE [LARGE SCALE GENOMIC DNA]</scope>
    <source>
        <strain evidence="9">ATCC 10573 / BCRC 21748 / CBS 615 / JCM 9827 / NBRC 10315 / NRRL Y-1498 / VKM Y-70</strain>
    </source>
</reference>
<dbReference type="GeneID" id="18247162"/>
<keyword evidence="6" id="KW-0809">Transit peptide</keyword>
<dbReference type="HOGENOM" id="CLU_493556_0_0_1"/>
<keyword evidence="9" id="KW-1185">Reference proteome</keyword>
<name>G3B4S1_CANTC</name>
<evidence type="ECO:0000256" key="5">
    <source>
        <dbReference type="ARBA" id="ARBA00019258"/>
    </source>
</evidence>
<dbReference type="OrthoDB" id="4077974at2759"/>
<dbReference type="EMBL" id="GL996521">
    <property type="protein sequence ID" value="EGV63857.1"/>
    <property type="molecule type" value="Genomic_DNA"/>
</dbReference>
<comment type="subunit">
    <text evidence="4">Binds to the 5'UTR of the OLI1 mRNA.</text>
</comment>
<evidence type="ECO:0000313" key="9">
    <source>
        <dbReference type="Proteomes" id="UP000000707"/>
    </source>
</evidence>
<dbReference type="Pfam" id="PF12921">
    <property type="entry name" value="ATP13"/>
    <property type="match status" value="1"/>
</dbReference>
<evidence type="ECO:0000256" key="7">
    <source>
        <dbReference type="ARBA" id="ARBA00023128"/>
    </source>
</evidence>
<evidence type="ECO:0000256" key="1">
    <source>
        <dbReference type="ARBA" id="ARBA00002412"/>
    </source>
</evidence>
<dbReference type="InterPro" id="IPR024319">
    <property type="entry name" value="ATPase_expression_mit"/>
</dbReference>
<dbReference type="GO" id="GO:0005739">
    <property type="term" value="C:mitochondrion"/>
    <property type="evidence" value="ECO:0007669"/>
    <property type="project" value="UniProtKB-SubCell"/>
</dbReference>
<dbReference type="eggNOG" id="ENOG502SDKY">
    <property type="taxonomic scope" value="Eukaryota"/>
</dbReference>
<keyword evidence="7" id="KW-0496">Mitochondrion</keyword>
<comment type="similarity">
    <text evidence="3">Belongs to the AEP2 family.</text>
</comment>
<evidence type="ECO:0000256" key="3">
    <source>
        <dbReference type="ARBA" id="ARBA00009790"/>
    </source>
</evidence>
<dbReference type="Proteomes" id="UP000000707">
    <property type="component" value="Unassembled WGS sequence"/>
</dbReference>
<protein>
    <recommendedName>
        <fullName evidence="5">ATPase expression protein 2, mitochondrial</fullName>
    </recommendedName>
</protein>
<proteinExistence type="inferred from homology"/>
<comment type="subcellular location">
    <subcellularLocation>
        <location evidence="2">Mitochondrion</location>
    </subcellularLocation>
</comment>
<gene>
    <name evidence="8" type="ORF">CANTEDRAFT_113883</name>
</gene>
<sequence>MDHQIDTLLELTRARQGKMAPARVSELQTKADTWRARIRDLYSNLLFEDHVSIYSESLRVEFYKPSISTGIRLSVGDFENLIVFEFSNNKFDLANKWFDRFDQEFNMDQYTPKMWDIRFKINGGDPRLWKVYENDVFIVNTNVAHSYYKRMPLSQLLNSFLKHNKLESQIENIILCLGYYRKVDSIYQLIHEIYGVDVSGEKVPNKIISDTNISIGVLNSIVIALSYNHRYFESMKFINAFQSHASVYLESQEAGFFWGNLLKWTDLTTKFNKKMVLDYYIKNINPQAKHSTLPDLMNDVNFDYERYLQFTEDLIQKRVNIMRQIWSLFQSSNGRFSVVAYKTYWNFLKRSGTEQEVFEFLELLNSHNYQFSVTRGSFNFKYLGLNNTLWSIQSLYYQAIKWMIEAKLNNQLVGQVQPLINEWCLDYQMRAEATQFFKTRLPKLAKKIEEKREQEMIKQRQDDEPFLELF</sequence>
<evidence type="ECO:0000313" key="8">
    <source>
        <dbReference type="EMBL" id="EGV63857.1"/>
    </source>
</evidence>